<comment type="caution">
    <text evidence="1">The sequence shown here is derived from an EMBL/GenBank/DDBJ whole genome shotgun (WGS) entry which is preliminary data.</text>
</comment>
<dbReference type="EMBL" id="SNRY01002286">
    <property type="protein sequence ID" value="KAA6325824.1"/>
    <property type="molecule type" value="Genomic_DNA"/>
</dbReference>
<organism evidence="1">
    <name type="scientific">termite gut metagenome</name>
    <dbReference type="NCBI Taxonomy" id="433724"/>
    <lineage>
        <taxon>unclassified sequences</taxon>
        <taxon>metagenomes</taxon>
        <taxon>organismal metagenomes</taxon>
    </lineage>
</organism>
<dbReference type="AlphaFoldDB" id="A0A5J4QXM6"/>
<reference evidence="1" key="1">
    <citation type="submission" date="2019-03" db="EMBL/GenBank/DDBJ databases">
        <title>Single cell metagenomics reveals metabolic interactions within the superorganism composed of flagellate Streblomastix strix and complex community of Bacteroidetes bacteria on its surface.</title>
        <authorList>
            <person name="Treitli S.C."/>
            <person name="Kolisko M."/>
            <person name="Husnik F."/>
            <person name="Keeling P."/>
            <person name="Hampl V."/>
        </authorList>
    </citation>
    <scope>NUCLEOTIDE SEQUENCE</scope>
    <source>
        <strain evidence="1">STM</strain>
    </source>
</reference>
<gene>
    <name evidence="1" type="ORF">EZS27_025006</name>
</gene>
<name>A0A5J4QXM6_9ZZZZ</name>
<feature type="non-terminal residue" evidence="1">
    <location>
        <position position="71"/>
    </location>
</feature>
<protein>
    <submittedName>
        <fullName evidence="1">Uncharacterized protein</fullName>
    </submittedName>
</protein>
<accession>A0A5J4QXM6</accession>
<proteinExistence type="predicted"/>
<sequence length="71" mass="8041">MPNRISFIFITLIFLFCCVPPSFAQDAGMVQDTIDYESKPIILYSGIPKKYEIAEIKVAGTKDYEDYVLIG</sequence>
<evidence type="ECO:0000313" key="1">
    <source>
        <dbReference type="EMBL" id="KAA6325824.1"/>
    </source>
</evidence>